<dbReference type="SUPFAM" id="SSF46785">
    <property type="entry name" value="Winged helix' DNA-binding domain"/>
    <property type="match status" value="1"/>
</dbReference>
<dbReference type="Gene3D" id="3.40.190.290">
    <property type="match status" value="1"/>
</dbReference>
<dbReference type="RefSeq" id="WP_114420596.1">
    <property type="nucleotide sequence ID" value="NZ_NQYH01000015.1"/>
</dbReference>
<keyword evidence="4" id="KW-0804">Transcription</keyword>
<evidence type="ECO:0000313" key="7">
    <source>
        <dbReference type="Proteomes" id="UP000266206"/>
    </source>
</evidence>
<evidence type="ECO:0000256" key="1">
    <source>
        <dbReference type="ARBA" id="ARBA00009437"/>
    </source>
</evidence>
<dbReference type="InterPro" id="IPR000847">
    <property type="entry name" value="LysR_HTH_N"/>
</dbReference>
<dbReference type="InterPro" id="IPR050950">
    <property type="entry name" value="HTH-type_LysR_regulators"/>
</dbReference>
<keyword evidence="2" id="KW-0805">Transcription regulation</keyword>
<reference evidence="6 7" key="1">
    <citation type="submission" date="2017-08" db="EMBL/GenBank/DDBJ databases">
        <title>Pusillimonas indicus sp. nov., a member of the family Alcaligenaceae isolated from surface seawater.</title>
        <authorList>
            <person name="Li J."/>
        </authorList>
    </citation>
    <scope>NUCLEOTIDE SEQUENCE [LARGE SCALE GENOMIC DNA]</scope>
    <source>
        <strain evidence="6 7">L52-1-41</strain>
    </source>
</reference>
<protein>
    <recommendedName>
        <fullName evidence="5">HTH lysR-type domain-containing protein</fullName>
    </recommendedName>
</protein>
<proteinExistence type="inferred from homology"/>
<evidence type="ECO:0000256" key="4">
    <source>
        <dbReference type="ARBA" id="ARBA00023163"/>
    </source>
</evidence>
<dbReference type="Gene3D" id="1.10.10.10">
    <property type="entry name" value="Winged helix-like DNA-binding domain superfamily/Winged helix DNA-binding domain"/>
    <property type="match status" value="1"/>
</dbReference>
<dbReference type="FunFam" id="1.10.10.10:FF:000001">
    <property type="entry name" value="LysR family transcriptional regulator"/>
    <property type="match status" value="1"/>
</dbReference>
<organism evidence="6 7">
    <name type="scientific">Neopusillimonas maritima</name>
    <dbReference type="NCBI Taxonomy" id="2026239"/>
    <lineage>
        <taxon>Bacteria</taxon>
        <taxon>Pseudomonadati</taxon>
        <taxon>Pseudomonadota</taxon>
        <taxon>Betaproteobacteria</taxon>
        <taxon>Burkholderiales</taxon>
        <taxon>Alcaligenaceae</taxon>
        <taxon>Neopusillimonas</taxon>
    </lineage>
</organism>
<dbReference type="CDD" id="cd08440">
    <property type="entry name" value="PBP2_LTTR_like_4"/>
    <property type="match status" value="1"/>
</dbReference>
<comment type="caution">
    <text evidence="6">The sequence shown here is derived from an EMBL/GenBank/DDBJ whole genome shotgun (WGS) entry which is preliminary data.</text>
</comment>
<name>A0A3A1YRF1_9BURK</name>
<dbReference type="Pfam" id="PF00126">
    <property type="entry name" value="HTH_1"/>
    <property type="match status" value="1"/>
</dbReference>
<sequence>MNITLRQLRAFVAVAEHQQFTRAAQQIHITQAALSMLVRDLEQEVGLRLFDRHTRMVKLTDAGRELLGMAKRILSEVETTIEHSRDFTTYQRGRVTVASGTVLAAVLLSPFMRLFRDQYPGIKLQLRDMAEQDLQRRLLEDDIDMGVGTRREAHDEIDSTPLFSDTYIAVLPPKHPLGARDSISWKQLCNEPFIALSRSSPLRREIDQHLTRLGLSLKEMHEVSFHTTVLAMVRNGLGVSVLPANSQEVPEAQGLQFRKLSAHRLKRETALFQLRHRSLSPAAQLFKDALLNYVKTAKMPAHTTR</sequence>
<dbReference type="PANTHER" id="PTHR30419:SF30">
    <property type="entry name" value="LYSR FAMILY TRANSCRIPTIONAL REGULATOR"/>
    <property type="match status" value="1"/>
</dbReference>
<evidence type="ECO:0000259" key="5">
    <source>
        <dbReference type="PROSITE" id="PS50931"/>
    </source>
</evidence>
<comment type="similarity">
    <text evidence="1">Belongs to the LysR transcriptional regulatory family.</text>
</comment>
<keyword evidence="3" id="KW-0238">DNA-binding</keyword>
<dbReference type="InterPro" id="IPR005119">
    <property type="entry name" value="LysR_subst-bd"/>
</dbReference>
<feature type="domain" description="HTH lysR-type" evidence="5">
    <location>
        <begin position="3"/>
        <end position="60"/>
    </location>
</feature>
<dbReference type="EMBL" id="NQYH01000015">
    <property type="protein sequence ID" value="RIY39510.1"/>
    <property type="molecule type" value="Genomic_DNA"/>
</dbReference>
<dbReference type="PANTHER" id="PTHR30419">
    <property type="entry name" value="HTH-TYPE TRANSCRIPTIONAL REGULATOR YBHD"/>
    <property type="match status" value="1"/>
</dbReference>
<dbReference type="SUPFAM" id="SSF53850">
    <property type="entry name" value="Periplasmic binding protein-like II"/>
    <property type="match status" value="1"/>
</dbReference>
<dbReference type="InterPro" id="IPR036388">
    <property type="entry name" value="WH-like_DNA-bd_sf"/>
</dbReference>
<evidence type="ECO:0000256" key="2">
    <source>
        <dbReference type="ARBA" id="ARBA00023015"/>
    </source>
</evidence>
<dbReference type="InterPro" id="IPR036390">
    <property type="entry name" value="WH_DNA-bd_sf"/>
</dbReference>
<dbReference type="GO" id="GO:0003700">
    <property type="term" value="F:DNA-binding transcription factor activity"/>
    <property type="evidence" value="ECO:0007669"/>
    <property type="project" value="InterPro"/>
</dbReference>
<accession>A0A3A1YRF1</accession>
<dbReference type="PRINTS" id="PR00039">
    <property type="entry name" value="HTHLYSR"/>
</dbReference>
<gene>
    <name evidence="6" type="ORF">CJP73_13855</name>
</gene>
<dbReference type="PROSITE" id="PS50931">
    <property type="entry name" value="HTH_LYSR"/>
    <property type="match status" value="1"/>
</dbReference>
<dbReference type="Pfam" id="PF03466">
    <property type="entry name" value="LysR_substrate"/>
    <property type="match status" value="1"/>
</dbReference>
<dbReference type="GO" id="GO:0003677">
    <property type="term" value="F:DNA binding"/>
    <property type="evidence" value="ECO:0007669"/>
    <property type="project" value="UniProtKB-KW"/>
</dbReference>
<dbReference type="GO" id="GO:0005829">
    <property type="term" value="C:cytosol"/>
    <property type="evidence" value="ECO:0007669"/>
    <property type="project" value="TreeGrafter"/>
</dbReference>
<evidence type="ECO:0000256" key="3">
    <source>
        <dbReference type="ARBA" id="ARBA00023125"/>
    </source>
</evidence>
<evidence type="ECO:0000313" key="6">
    <source>
        <dbReference type="EMBL" id="RIY39510.1"/>
    </source>
</evidence>
<dbReference type="Proteomes" id="UP000266206">
    <property type="component" value="Unassembled WGS sequence"/>
</dbReference>
<dbReference type="AlphaFoldDB" id="A0A3A1YRF1"/>
<dbReference type="OrthoDB" id="646694at2"/>